<sequence length="88" mass="9629">MTREKKKKISAYGQLDNNYINHPCKYSRARVASQRGRPSTARGVLVACPFSLSTYKGVAVNYQGGSRVSRPSPCLHIARLVSNSTGNT</sequence>
<reference evidence="2" key="4">
    <citation type="submission" date="2017-01" db="UniProtKB">
        <authorList>
            <consortium name="EnsemblFungi"/>
        </authorList>
    </citation>
    <scope>IDENTIFICATION</scope>
    <source>
        <strain evidence="2">PH-1 / ATCC MYA-4620 / FGSC 9075 / NRRL 31084</strain>
    </source>
</reference>
<accession>A0A098D9S9</accession>
<dbReference type="EnsemblFungi" id="CEF75704">
    <property type="protein sequence ID" value="CEF75704"/>
    <property type="gene ID" value="FGRRES_15593_M"/>
</dbReference>
<evidence type="ECO:0000313" key="3">
    <source>
        <dbReference type="Proteomes" id="UP000070720"/>
    </source>
</evidence>
<dbReference type="VEuPathDB" id="FungiDB:FGRAMPH1_01G07801"/>
<reference evidence="2 3" key="2">
    <citation type="journal article" date="2010" name="Nature">
        <title>Comparative genomics reveals mobile pathogenicity chromosomes in Fusarium.</title>
        <authorList>
            <person name="Ma L.J."/>
            <person name="van der Does H.C."/>
            <person name="Borkovich K.A."/>
            <person name="Coleman J.J."/>
            <person name="Daboussi M.J."/>
            <person name="Di Pietro A."/>
            <person name="Dufresne M."/>
            <person name="Freitag M."/>
            <person name="Grabherr M."/>
            <person name="Henrissat B."/>
            <person name="Houterman P.M."/>
            <person name="Kang S."/>
            <person name="Shim W.B."/>
            <person name="Woloshuk C."/>
            <person name="Xie X."/>
            <person name="Xu J.R."/>
            <person name="Antoniw J."/>
            <person name="Baker S.E."/>
            <person name="Bluhm B.H."/>
            <person name="Breakspear A."/>
            <person name="Brown D.W."/>
            <person name="Butchko R.A."/>
            <person name="Chapman S."/>
            <person name="Coulson R."/>
            <person name="Coutinho P.M."/>
            <person name="Danchin E.G."/>
            <person name="Diener A."/>
            <person name="Gale L.R."/>
            <person name="Gardiner D.M."/>
            <person name="Goff S."/>
            <person name="Hammond-Kosack K.E."/>
            <person name="Hilburn K."/>
            <person name="Hua-Van A."/>
            <person name="Jonkers W."/>
            <person name="Kazan K."/>
            <person name="Kodira C.D."/>
            <person name="Koehrsen M."/>
            <person name="Kumar L."/>
            <person name="Lee Y.H."/>
            <person name="Li L."/>
            <person name="Manners J.M."/>
            <person name="Miranda-Saavedra D."/>
            <person name="Mukherjee M."/>
            <person name="Park G."/>
            <person name="Park J."/>
            <person name="Park S.Y."/>
            <person name="Proctor R.H."/>
            <person name="Regev A."/>
            <person name="Ruiz-Roldan M.C."/>
            <person name="Sain D."/>
            <person name="Sakthikumar S."/>
            <person name="Sykes S."/>
            <person name="Schwartz D.C."/>
            <person name="Turgeon B.G."/>
            <person name="Wapinski I."/>
            <person name="Yoder O."/>
            <person name="Young S."/>
            <person name="Zeng Q."/>
            <person name="Zhou S."/>
            <person name="Galagan J."/>
            <person name="Cuomo C.A."/>
            <person name="Kistler H.C."/>
            <person name="Rep M."/>
        </authorList>
    </citation>
    <scope>GENOME REANNOTATION</scope>
    <source>
        <strain evidence="3">ATCC MYA-4620 / CBS 123657 / FGSC 9075 / NRRL 31084 / PH-1</strain>
        <strain evidence="2">PH-1 / ATCC MYA-4620 / FGSC 9075 / NRRL 31084</strain>
    </source>
</reference>
<dbReference type="InParanoid" id="A0A098D9S9"/>
<evidence type="ECO:0000313" key="1">
    <source>
        <dbReference type="EMBL" id="CEF75704.1"/>
    </source>
</evidence>
<accession>A0A0E0RWS9</accession>
<proteinExistence type="predicted"/>
<dbReference type="EMBL" id="HG970332">
    <property type="protein sequence ID" value="CEF75704.1"/>
    <property type="molecule type" value="Genomic_DNA"/>
</dbReference>
<keyword evidence="3" id="KW-1185">Reference proteome</keyword>
<name>A0A098D9S9_GIBZE</name>
<reference evidence="1 3" key="3">
    <citation type="journal article" date="2015" name="BMC Genomics">
        <title>The completed genome sequence of the pathogenic ascomycete fungus Fusarium graminearum.</title>
        <authorList>
            <person name="King R."/>
            <person name="Urban M."/>
            <person name="Hammond-Kosack M.C."/>
            <person name="Hassani-Pak K."/>
            <person name="Hammond-Kosack K.E."/>
        </authorList>
    </citation>
    <scope>NUCLEOTIDE SEQUENCE [LARGE SCALE GENOMIC DNA]</scope>
    <source>
        <strain evidence="3">ATCC MYA-4620 / CBS 123657 / FGSC 9075 / NRRL 31084 / PH-1</strain>
        <strain evidence="1">PH-1</strain>
    </source>
</reference>
<dbReference type="AlphaFoldDB" id="A0A098D9S9"/>
<evidence type="ECO:0000313" key="2">
    <source>
        <dbReference type="EnsemblFungi" id="CEF75704"/>
    </source>
</evidence>
<protein>
    <submittedName>
        <fullName evidence="1">Chromosome 1, complete genome</fullName>
    </submittedName>
</protein>
<reference evidence="2 3" key="1">
    <citation type="journal article" date="2007" name="Science">
        <title>The Fusarium graminearum genome reveals a link between localized polymorphism and pathogen specialization.</title>
        <authorList>
            <person name="Cuomo C.A."/>
            <person name="Gueldener U."/>
            <person name="Xu J.-R."/>
            <person name="Trail F."/>
            <person name="Turgeon B.G."/>
            <person name="Di Pietro A."/>
            <person name="Walton J.D."/>
            <person name="Ma L.-J."/>
            <person name="Baker S.E."/>
            <person name="Rep M."/>
            <person name="Adam G."/>
            <person name="Antoniw J."/>
            <person name="Baldwin T."/>
            <person name="Calvo S.E."/>
            <person name="Chang Y.-L."/>
            <person name="DeCaprio D."/>
            <person name="Gale L.R."/>
            <person name="Gnerre S."/>
            <person name="Goswami R.S."/>
            <person name="Hammond-Kosack K."/>
            <person name="Harris L.J."/>
            <person name="Hilburn K."/>
            <person name="Kennell J.C."/>
            <person name="Kroken S."/>
            <person name="Magnuson J.K."/>
            <person name="Mannhaupt G."/>
            <person name="Mauceli E.W."/>
            <person name="Mewes H.-W."/>
            <person name="Mitterbauer R."/>
            <person name="Muehlbauer G."/>
            <person name="Muensterkoetter M."/>
            <person name="Nelson D."/>
            <person name="O'Donnell K."/>
            <person name="Ouellet T."/>
            <person name="Qi W."/>
            <person name="Quesneville H."/>
            <person name="Roncero M.I.G."/>
            <person name="Seong K.-Y."/>
            <person name="Tetko I.V."/>
            <person name="Urban M."/>
            <person name="Waalwijk C."/>
            <person name="Ward T.J."/>
            <person name="Yao J."/>
            <person name="Birren B.W."/>
            <person name="Kistler H.C."/>
        </authorList>
    </citation>
    <scope>NUCLEOTIDE SEQUENCE [LARGE SCALE GENOMIC DNA]</scope>
    <source>
        <strain evidence="3">ATCC MYA-4620 / CBS 123657 / FGSC 9075 / NRRL 31084 / PH-1</strain>
        <strain evidence="2">PH-1 / ATCC MYA-4620 / FGSC 9075 / NRRL 31084</strain>
    </source>
</reference>
<dbReference type="Proteomes" id="UP000070720">
    <property type="component" value="Chromosome 1"/>
</dbReference>
<gene>
    <name evidence="1" type="ORF">FGRAMPH1_01T07801</name>
</gene>
<organism evidence="1 3">
    <name type="scientific">Gibberella zeae (strain ATCC MYA-4620 / CBS 123657 / FGSC 9075 / NRRL 31084 / PH-1)</name>
    <name type="common">Wheat head blight fungus</name>
    <name type="synonym">Fusarium graminearum</name>
    <dbReference type="NCBI Taxonomy" id="229533"/>
    <lineage>
        <taxon>Eukaryota</taxon>
        <taxon>Fungi</taxon>
        <taxon>Dikarya</taxon>
        <taxon>Ascomycota</taxon>
        <taxon>Pezizomycotina</taxon>
        <taxon>Sordariomycetes</taxon>
        <taxon>Hypocreomycetidae</taxon>
        <taxon>Hypocreales</taxon>
        <taxon>Nectriaceae</taxon>
        <taxon>Fusarium</taxon>
    </lineage>
</organism>